<dbReference type="Pfam" id="PF12833">
    <property type="entry name" value="HTH_18"/>
    <property type="match status" value="1"/>
</dbReference>
<accession>A0ABS4IWE8</accession>
<protein>
    <submittedName>
        <fullName evidence="7">Two-component system response regulator YesN</fullName>
    </submittedName>
</protein>
<evidence type="ECO:0000256" key="4">
    <source>
        <dbReference type="PROSITE-ProRule" id="PRU00169"/>
    </source>
</evidence>
<dbReference type="Gene3D" id="3.40.50.2300">
    <property type="match status" value="1"/>
</dbReference>
<dbReference type="SUPFAM" id="SSF52172">
    <property type="entry name" value="CheY-like"/>
    <property type="match status" value="1"/>
</dbReference>
<dbReference type="SMART" id="SM00448">
    <property type="entry name" value="REC"/>
    <property type="match status" value="1"/>
</dbReference>
<dbReference type="SUPFAM" id="SSF46689">
    <property type="entry name" value="Homeodomain-like"/>
    <property type="match status" value="2"/>
</dbReference>
<dbReference type="PROSITE" id="PS01124">
    <property type="entry name" value="HTH_ARAC_FAMILY_2"/>
    <property type="match status" value="1"/>
</dbReference>
<dbReference type="Pfam" id="PF00072">
    <property type="entry name" value="Response_reg"/>
    <property type="match status" value="1"/>
</dbReference>
<dbReference type="Proteomes" id="UP001519287">
    <property type="component" value="Unassembled WGS sequence"/>
</dbReference>
<dbReference type="CDD" id="cd17536">
    <property type="entry name" value="REC_YesN-like"/>
    <property type="match status" value="1"/>
</dbReference>
<keyword evidence="4" id="KW-0597">Phosphoprotein</keyword>
<keyword evidence="1" id="KW-0805">Transcription regulation</keyword>
<evidence type="ECO:0000313" key="7">
    <source>
        <dbReference type="EMBL" id="MBP1991892.1"/>
    </source>
</evidence>
<evidence type="ECO:0000256" key="3">
    <source>
        <dbReference type="ARBA" id="ARBA00023163"/>
    </source>
</evidence>
<dbReference type="PROSITE" id="PS50110">
    <property type="entry name" value="RESPONSE_REGULATORY"/>
    <property type="match status" value="1"/>
</dbReference>
<feature type="domain" description="Response regulatory" evidence="6">
    <location>
        <begin position="2"/>
        <end position="122"/>
    </location>
</feature>
<dbReference type="InterPro" id="IPR001789">
    <property type="entry name" value="Sig_transdc_resp-reg_receiver"/>
</dbReference>
<evidence type="ECO:0000259" key="6">
    <source>
        <dbReference type="PROSITE" id="PS50110"/>
    </source>
</evidence>
<organism evidence="7 8">
    <name type="scientific">Paenibacillus eucommiae</name>
    <dbReference type="NCBI Taxonomy" id="1355755"/>
    <lineage>
        <taxon>Bacteria</taxon>
        <taxon>Bacillati</taxon>
        <taxon>Bacillota</taxon>
        <taxon>Bacilli</taxon>
        <taxon>Bacillales</taxon>
        <taxon>Paenibacillaceae</taxon>
        <taxon>Paenibacillus</taxon>
    </lineage>
</organism>
<dbReference type="RefSeq" id="WP_209972621.1">
    <property type="nucleotide sequence ID" value="NZ_JAGGLB010000011.1"/>
</dbReference>
<dbReference type="PANTHER" id="PTHR43280:SF2">
    <property type="entry name" value="HTH-TYPE TRANSCRIPTIONAL REGULATOR EXSA"/>
    <property type="match status" value="1"/>
</dbReference>
<evidence type="ECO:0000259" key="5">
    <source>
        <dbReference type="PROSITE" id="PS01124"/>
    </source>
</evidence>
<feature type="domain" description="HTH araC/xylS-type" evidence="5">
    <location>
        <begin position="399"/>
        <end position="497"/>
    </location>
</feature>
<feature type="modified residue" description="4-aspartylphosphate" evidence="4">
    <location>
        <position position="57"/>
    </location>
</feature>
<keyword evidence="8" id="KW-1185">Reference proteome</keyword>
<dbReference type="PANTHER" id="PTHR43280">
    <property type="entry name" value="ARAC-FAMILY TRANSCRIPTIONAL REGULATOR"/>
    <property type="match status" value="1"/>
</dbReference>
<reference evidence="7 8" key="1">
    <citation type="submission" date="2021-03" db="EMBL/GenBank/DDBJ databases">
        <title>Genomic Encyclopedia of Type Strains, Phase IV (KMG-IV): sequencing the most valuable type-strain genomes for metagenomic binning, comparative biology and taxonomic classification.</title>
        <authorList>
            <person name="Goeker M."/>
        </authorList>
    </citation>
    <scope>NUCLEOTIDE SEQUENCE [LARGE SCALE GENOMIC DNA]</scope>
    <source>
        <strain evidence="7 8">DSM 26048</strain>
    </source>
</reference>
<keyword evidence="2" id="KW-0238">DNA-binding</keyword>
<keyword evidence="3" id="KW-0804">Transcription</keyword>
<evidence type="ECO:0000256" key="1">
    <source>
        <dbReference type="ARBA" id="ARBA00023015"/>
    </source>
</evidence>
<dbReference type="InterPro" id="IPR009057">
    <property type="entry name" value="Homeodomain-like_sf"/>
</dbReference>
<name>A0ABS4IWE8_9BACL</name>
<dbReference type="SMART" id="SM00342">
    <property type="entry name" value="HTH_ARAC"/>
    <property type="match status" value="1"/>
</dbReference>
<dbReference type="InterPro" id="IPR018060">
    <property type="entry name" value="HTH_AraC"/>
</dbReference>
<dbReference type="InterPro" id="IPR011006">
    <property type="entry name" value="CheY-like_superfamily"/>
</dbReference>
<evidence type="ECO:0000313" key="8">
    <source>
        <dbReference type="Proteomes" id="UP001519287"/>
    </source>
</evidence>
<dbReference type="Gene3D" id="1.10.10.60">
    <property type="entry name" value="Homeodomain-like"/>
    <property type="match status" value="2"/>
</dbReference>
<evidence type="ECO:0000256" key="2">
    <source>
        <dbReference type="ARBA" id="ARBA00023125"/>
    </source>
</evidence>
<comment type="caution">
    <text evidence="7">The sequence shown here is derived from an EMBL/GenBank/DDBJ whole genome shotgun (WGS) entry which is preliminary data.</text>
</comment>
<proteinExistence type="predicted"/>
<gene>
    <name evidence="7" type="ORF">J2Z66_003500</name>
</gene>
<sequence>MNIVIVDDEEEIREGLRVMVSQLHDTGIDAEVVAVCSDGYAALDVLMTKQVDLVISDVRMPGMDGLILTQTVTERYPDVQVIILSGYEEFTYVQQALRYGATDYLLKPIGGDELLLSLKRAKKGYNQKQKKTIHWTWEQFIHEEAPCKAVVVGDPDETASPRAKEFGQPITLAWLFHKSVSEVMEQWQGVCFLQETVKREQNNVVLGLYAQTEVDLEQMIEAITGEVSRFWSGKIRIPVSFGISSLLQPQHEARTYYLQACHALFGRLLTGSGIRRSSADGSWDSAPAKLYLETLHSAWELGDYDSYLKKLQSILSELFQRKELHQLLYGVESILLSLAVNVQPYRRDIGGMAAVDVSLFMEKMLWSRCFEDLRESVLQWVTALIEQNAPEKQEGQVLSRAKQYIRENLHKPLSLAEAGKATYVSPHYLSRLFRERAGTTFLEYLTELRMEEAKRLLKEPGIKIYEVAEQVGYGSWKHFSRTFKERTSYGPAEYRKEVSPD</sequence>
<dbReference type="EMBL" id="JAGGLB010000011">
    <property type="protein sequence ID" value="MBP1991892.1"/>
    <property type="molecule type" value="Genomic_DNA"/>
</dbReference>